<evidence type="ECO:0000256" key="1">
    <source>
        <dbReference type="ARBA" id="ARBA00004651"/>
    </source>
</evidence>
<comment type="subcellular location">
    <subcellularLocation>
        <location evidence="1">Cell membrane</location>
        <topology evidence="1">Multi-pass membrane protein</topology>
    </subcellularLocation>
</comment>
<dbReference type="Proteomes" id="UP001157439">
    <property type="component" value="Unassembled WGS sequence"/>
</dbReference>
<evidence type="ECO:0000256" key="7">
    <source>
        <dbReference type="ARBA" id="ARBA00023136"/>
    </source>
</evidence>
<keyword evidence="11" id="KW-1185">Reference proteome</keyword>
<dbReference type="RefSeq" id="WP_095499368.1">
    <property type="nucleotide sequence ID" value="NZ_BSPO01000014.1"/>
</dbReference>
<feature type="transmembrane region" description="Helical" evidence="8">
    <location>
        <begin position="126"/>
        <end position="142"/>
    </location>
</feature>
<feature type="transmembrane region" description="Helical" evidence="8">
    <location>
        <begin position="268"/>
        <end position="286"/>
    </location>
</feature>
<protein>
    <submittedName>
        <fullName evidence="10">Transporter</fullName>
    </submittedName>
</protein>
<feature type="domain" description="EamA" evidence="9">
    <location>
        <begin position="7"/>
        <end position="140"/>
    </location>
</feature>
<evidence type="ECO:0000256" key="8">
    <source>
        <dbReference type="SAM" id="Phobius"/>
    </source>
</evidence>
<reference evidence="10 11" key="1">
    <citation type="journal article" date="2014" name="Int. J. Syst. Evol. Microbiol.">
        <title>Complete genome sequence of Corynebacterium casei LMG S-19264T (=DSM 44701T), isolated from a smear-ripened cheese.</title>
        <authorList>
            <consortium name="US DOE Joint Genome Institute (JGI-PGF)"/>
            <person name="Walter F."/>
            <person name="Albersmeier A."/>
            <person name="Kalinowski J."/>
            <person name="Ruckert C."/>
        </authorList>
    </citation>
    <scope>NUCLEOTIDE SEQUENCE [LARGE SCALE GENOMIC DNA]</scope>
    <source>
        <strain evidence="10 11">NBRC 112785</strain>
    </source>
</reference>
<keyword evidence="5 8" id="KW-0812">Transmembrane</keyword>
<feature type="transmembrane region" description="Helical" evidence="8">
    <location>
        <begin position="102"/>
        <end position="119"/>
    </location>
</feature>
<dbReference type="GO" id="GO:0005886">
    <property type="term" value="C:plasma membrane"/>
    <property type="evidence" value="ECO:0007669"/>
    <property type="project" value="UniProtKB-SubCell"/>
</dbReference>
<evidence type="ECO:0000313" key="10">
    <source>
        <dbReference type="EMBL" id="GLS84915.1"/>
    </source>
</evidence>
<feature type="transmembrane region" description="Helical" evidence="8">
    <location>
        <begin position="177"/>
        <end position="194"/>
    </location>
</feature>
<evidence type="ECO:0000256" key="6">
    <source>
        <dbReference type="ARBA" id="ARBA00022989"/>
    </source>
</evidence>
<dbReference type="Pfam" id="PF00892">
    <property type="entry name" value="EamA"/>
    <property type="match status" value="1"/>
</dbReference>
<evidence type="ECO:0000256" key="4">
    <source>
        <dbReference type="ARBA" id="ARBA00022475"/>
    </source>
</evidence>
<feature type="transmembrane region" description="Helical" evidence="8">
    <location>
        <begin position="71"/>
        <end position="90"/>
    </location>
</feature>
<dbReference type="NCBIfam" id="TIGR00688">
    <property type="entry name" value="rarD"/>
    <property type="match status" value="1"/>
</dbReference>
<name>A0AA37TSX4_9GAMM</name>
<feature type="transmembrane region" description="Helical" evidence="8">
    <location>
        <begin position="214"/>
        <end position="232"/>
    </location>
</feature>
<dbReference type="InterPro" id="IPR004626">
    <property type="entry name" value="RarD"/>
</dbReference>
<feature type="transmembrane region" description="Helical" evidence="8">
    <location>
        <begin position="237"/>
        <end position="256"/>
    </location>
</feature>
<keyword evidence="6 8" id="KW-1133">Transmembrane helix</keyword>
<proteinExistence type="inferred from homology"/>
<keyword evidence="4" id="KW-1003">Cell membrane</keyword>
<gene>
    <name evidence="10" type="primary">rarD</name>
    <name evidence="10" type="ORF">GCM10007894_28920</name>
</gene>
<keyword evidence="7 8" id="KW-0472">Membrane</keyword>
<keyword evidence="3" id="KW-0813">Transport</keyword>
<comment type="caution">
    <text evidence="10">The sequence shown here is derived from an EMBL/GenBank/DDBJ whole genome shotgun (WGS) entry which is preliminary data.</text>
</comment>
<evidence type="ECO:0000256" key="5">
    <source>
        <dbReference type="ARBA" id="ARBA00022692"/>
    </source>
</evidence>
<dbReference type="InterPro" id="IPR037185">
    <property type="entry name" value="EmrE-like"/>
</dbReference>
<sequence>MQQQNQGIAFAVCAYVMWGMAPLYFKQLLDVEADEILMHRVIWSFFVVIFIVAIQKNFGKVRQVLKQPKNLLVLTLTSVLIAANWLIFIWAVNAGYLLEASLGYYINPLLNVMLGMIFFNERLTKPQAIAVAIATIGVAIPIVSHGSLPLVALGLAGTFGAYGLLRKKLRVDASTGLFLETSLLLPVALLYWLMLTPTITSNLFTNSAQLNTLLLAAGIVTTLPLLCFAAAASRIPLYMVGFIQYIGPSIMFILAVNLYGEAFTQEKMITFGFLWTALLIFTWDLIATSRRQHKQRTN</sequence>
<organism evidence="10 11">
    <name type="scientific">Paraferrimonas haliotis</name>
    <dbReference type="NCBI Taxonomy" id="2013866"/>
    <lineage>
        <taxon>Bacteria</taxon>
        <taxon>Pseudomonadati</taxon>
        <taxon>Pseudomonadota</taxon>
        <taxon>Gammaproteobacteria</taxon>
        <taxon>Alteromonadales</taxon>
        <taxon>Ferrimonadaceae</taxon>
        <taxon>Paraferrimonas</taxon>
    </lineage>
</organism>
<evidence type="ECO:0000256" key="3">
    <source>
        <dbReference type="ARBA" id="ARBA00022448"/>
    </source>
</evidence>
<feature type="transmembrane region" description="Helical" evidence="8">
    <location>
        <begin position="37"/>
        <end position="59"/>
    </location>
</feature>
<feature type="transmembrane region" description="Helical" evidence="8">
    <location>
        <begin position="148"/>
        <end position="165"/>
    </location>
</feature>
<dbReference type="SUPFAM" id="SSF103481">
    <property type="entry name" value="Multidrug resistance efflux transporter EmrE"/>
    <property type="match status" value="2"/>
</dbReference>
<dbReference type="EMBL" id="BSPO01000014">
    <property type="protein sequence ID" value="GLS84915.1"/>
    <property type="molecule type" value="Genomic_DNA"/>
</dbReference>
<dbReference type="PANTHER" id="PTHR22911:SF137">
    <property type="entry name" value="SOLUTE CARRIER FAMILY 35 MEMBER G2-RELATED"/>
    <property type="match status" value="1"/>
</dbReference>
<comment type="similarity">
    <text evidence="2">Belongs to the EamA transporter family.</text>
</comment>
<feature type="transmembrane region" description="Helical" evidence="8">
    <location>
        <begin position="7"/>
        <end position="25"/>
    </location>
</feature>
<evidence type="ECO:0000259" key="9">
    <source>
        <dbReference type="Pfam" id="PF00892"/>
    </source>
</evidence>
<dbReference type="InterPro" id="IPR000620">
    <property type="entry name" value="EamA_dom"/>
</dbReference>
<dbReference type="PANTHER" id="PTHR22911">
    <property type="entry name" value="ACYL-MALONYL CONDENSING ENZYME-RELATED"/>
    <property type="match status" value="1"/>
</dbReference>
<dbReference type="AlphaFoldDB" id="A0AA37TSX4"/>
<evidence type="ECO:0000313" key="11">
    <source>
        <dbReference type="Proteomes" id="UP001157439"/>
    </source>
</evidence>
<evidence type="ECO:0000256" key="2">
    <source>
        <dbReference type="ARBA" id="ARBA00007362"/>
    </source>
</evidence>
<accession>A0AA37TSX4</accession>